<dbReference type="Pfam" id="PF07681">
    <property type="entry name" value="DoxX"/>
    <property type="match status" value="1"/>
</dbReference>
<comment type="subcellular location">
    <subcellularLocation>
        <location evidence="1">Cell membrane</location>
        <topology evidence="1">Multi-pass membrane protein</topology>
    </subcellularLocation>
</comment>
<keyword evidence="4 7" id="KW-0812">Transmembrane</keyword>
<name>A0A5C7XZ02_9MYCO</name>
<accession>A0A5C7XZ02</accession>
<proteinExistence type="inferred from homology"/>
<evidence type="ECO:0000256" key="3">
    <source>
        <dbReference type="ARBA" id="ARBA00022475"/>
    </source>
</evidence>
<organism evidence="8 9">
    <name type="scientific">Mycolicibacter arupensis</name>
    <dbReference type="NCBI Taxonomy" id="342002"/>
    <lineage>
        <taxon>Bacteria</taxon>
        <taxon>Bacillati</taxon>
        <taxon>Actinomycetota</taxon>
        <taxon>Actinomycetes</taxon>
        <taxon>Mycobacteriales</taxon>
        <taxon>Mycobacteriaceae</taxon>
        <taxon>Mycolicibacter</taxon>
    </lineage>
</organism>
<dbReference type="EMBL" id="SSGD01000079">
    <property type="protein sequence ID" value="TXI54825.1"/>
    <property type="molecule type" value="Genomic_DNA"/>
</dbReference>
<keyword evidence="3" id="KW-1003">Cell membrane</keyword>
<dbReference type="PANTHER" id="PTHR33452">
    <property type="entry name" value="OXIDOREDUCTASE CATD-RELATED"/>
    <property type="match status" value="1"/>
</dbReference>
<gene>
    <name evidence="8" type="ORF">E6Q54_13835</name>
</gene>
<dbReference type="Proteomes" id="UP000321797">
    <property type="component" value="Unassembled WGS sequence"/>
</dbReference>
<keyword evidence="5 7" id="KW-1133">Transmembrane helix</keyword>
<comment type="similarity">
    <text evidence="2">Belongs to the DoxX family.</text>
</comment>
<evidence type="ECO:0000256" key="6">
    <source>
        <dbReference type="ARBA" id="ARBA00023136"/>
    </source>
</evidence>
<dbReference type="GO" id="GO:0005886">
    <property type="term" value="C:plasma membrane"/>
    <property type="evidence" value="ECO:0007669"/>
    <property type="project" value="UniProtKB-SubCell"/>
</dbReference>
<evidence type="ECO:0000256" key="4">
    <source>
        <dbReference type="ARBA" id="ARBA00022692"/>
    </source>
</evidence>
<dbReference type="InterPro" id="IPR051907">
    <property type="entry name" value="DoxX-like_oxidoreductase"/>
</dbReference>
<dbReference type="PANTHER" id="PTHR33452:SF1">
    <property type="entry name" value="INNER MEMBRANE PROTEIN YPHA-RELATED"/>
    <property type="match status" value="1"/>
</dbReference>
<feature type="transmembrane region" description="Helical" evidence="7">
    <location>
        <begin position="62"/>
        <end position="92"/>
    </location>
</feature>
<evidence type="ECO:0000313" key="9">
    <source>
        <dbReference type="Proteomes" id="UP000321797"/>
    </source>
</evidence>
<dbReference type="RefSeq" id="WP_052583615.1">
    <property type="nucleotide sequence ID" value="NZ_SSGD01000079.1"/>
</dbReference>
<evidence type="ECO:0000256" key="5">
    <source>
        <dbReference type="ARBA" id="ARBA00022989"/>
    </source>
</evidence>
<sequence>MSLDIGLLILRVALGFILFAHATQKAIGWFHGPGMDKATVLFEALNQHPARQMAIVAITSELFAAILLTAGIATPLGVAVGASTMLVAAAALNLKAQARWNSAGGGEYPAVLAIAIAALGFTGPGTLSVDASLGWPSANADIRLGVATTVVALAGATVPIALTSRAIRLSKRQHVETRR</sequence>
<evidence type="ECO:0000256" key="1">
    <source>
        <dbReference type="ARBA" id="ARBA00004651"/>
    </source>
</evidence>
<keyword evidence="6 7" id="KW-0472">Membrane</keyword>
<evidence type="ECO:0000256" key="7">
    <source>
        <dbReference type="SAM" id="Phobius"/>
    </source>
</evidence>
<evidence type="ECO:0000313" key="8">
    <source>
        <dbReference type="EMBL" id="TXI54825.1"/>
    </source>
</evidence>
<protein>
    <submittedName>
        <fullName evidence="8">DoxX family protein</fullName>
    </submittedName>
</protein>
<evidence type="ECO:0000256" key="2">
    <source>
        <dbReference type="ARBA" id="ARBA00006679"/>
    </source>
</evidence>
<feature type="transmembrane region" description="Helical" evidence="7">
    <location>
        <begin position="104"/>
        <end position="122"/>
    </location>
</feature>
<dbReference type="AlphaFoldDB" id="A0A5C7XZ02"/>
<feature type="transmembrane region" description="Helical" evidence="7">
    <location>
        <begin position="142"/>
        <end position="162"/>
    </location>
</feature>
<dbReference type="InterPro" id="IPR032808">
    <property type="entry name" value="DoxX"/>
</dbReference>
<comment type="caution">
    <text evidence="8">The sequence shown here is derived from an EMBL/GenBank/DDBJ whole genome shotgun (WGS) entry which is preliminary data.</text>
</comment>
<reference evidence="8 9" key="1">
    <citation type="submission" date="2018-09" db="EMBL/GenBank/DDBJ databases">
        <title>Metagenome Assembled Genomes from an Advanced Water Purification Facility.</title>
        <authorList>
            <person name="Stamps B.W."/>
            <person name="Spear J.R."/>
        </authorList>
    </citation>
    <scope>NUCLEOTIDE SEQUENCE [LARGE SCALE GENOMIC DNA]</scope>
    <source>
        <strain evidence="8">Bin_29_2</strain>
    </source>
</reference>